<dbReference type="Proteomes" id="UP000183832">
    <property type="component" value="Unassembled WGS sequence"/>
</dbReference>
<name>A0A1J1HLS2_9DIPT</name>
<keyword evidence="2" id="KW-1185">Reference proteome</keyword>
<gene>
    <name evidence="1" type="ORF">CLUMA_CG002328</name>
</gene>
<evidence type="ECO:0000313" key="2">
    <source>
        <dbReference type="Proteomes" id="UP000183832"/>
    </source>
</evidence>
<dbReference type="EMBL" id="CVRI01000008">
    <property type="protein sequence ID" value="CRK88490.1"/>
    <property type="molecule type" value="Genomic_DNA"/>
</dbReference>
<accession>A0A1J1HLS2</accession>
<protein>
    <submittedName>
        <fullName evidence="1">CLUMA_CG002328, isoform A</fullName>
    </submittedName>
</protein>
<dbReference type="AlphaFoldDB" id="A0A1J1HLS2"/>
<organism evidence="1 2">
    <name type="scientific">Clunio marinus</name>
    <dbReference type="NCBI Taxonomy" id="568069"/>
    <lineage>
        <taxon>Eukaryota</taxon>
        <taxon>Metazoa</taxon>
        <taxon>Ecdysozoa</taxon>
        <taxon>Arthropoda</taxon>
        <taxon>Hexapoda</taxon>
        <taxon>Insecta</taxon>
        <taxon>Pterygota</taxon>
        <taxon>Neoptera</taxon>
        <taxon>Endopterygota</taxon>
        <taxon>Diptera</taxon>
        <taxon>Nematocera</taxon>
        <taxon>Chironomoidea</taxon>
        <taxon>Chironomidae</taxon>
        <taxon>Clunio</taxon>
    </lineage>
</organism>
<reference evidence="1 2" key="1">
    <citation type="submission" date="2015-04" db="EMBL/GenBank/DDBJ databases">
        <authorList>
            <person name="Syromyatnikov M.Y."/>
            <person name="Popov V.N."/>
        </authorList>
    </citation>
    <scope>NUCLEOTIDE SEQUENCE [LARGE SCALE GENOMIC DNA]</scope>
</reference>
<proteinExistence type="predicted"/>
<evidence type="ECO:0000313" key="1">
    <source>
        <dbReference type="EMBL" id="CRK88490.1"/>
    </source>
</evidence>
<sequence>MKIEAMGYRIAATHHSNFHNAWKLISHVPNKVQNIYTAHAHYITRPNNHISDHVPELIRFPMYKTRRLHNGCEESVSQPA</sequence>